<feature type="non-terminal residue" evidence="8">
    <location>
        <position position="1281"/>
    </location>
</feature>
<evidence type="ECO:0000313" key="9">
    <source>
        <dbReference type="Proteomes" id="UP000184188"/>
    </source>
</evidence>
<feature type="region of interest" description="Disordered" evidence="6">
    <location>
        <begin position="794"/>
        <end position="825"/>
    </location>
</feature>
<dbReference type="VEuPathDB" id="FungiDB:ASPZODRAFT_131333"/>
<evidence type="ECO:0000313" key="8">
    <source>
        <dbReference type="EMBL" id="OJJ47767.1"/>
    </source>
</evidence>
<dbReference type="RefSeq" id="XP_022582277.1">
    <property type="nucleotide sequence ID" value="XM_022722733.1"/>
</dbReference>
<feature type="active site" description="Glycyl thioester intermediate" evidence="5">
    <location>
        <position position="1250"/>
    </location>
</feature>
<dbReference type="CDD" id="cd00078">
    <property type="entry name" value="HECTc"/>
    <property type="match status" value="1"/>
</dbReference>
<evidence type="ECO:0000259" key="7">
    <source>
        <dbReference type="PROSITE" id="PS50237"/>
    </source>
</evidence>
<evidence type="ECO:0000256" key="1">
    <source>
        <dbReference type="ARBA" id="ARBA00000885"/>
    </source>
</evidence>
<keyword evidence="3" id="KW-0808">Transferase</keyword>
<feature type="compositionally biased region" description="Polar residues" evidence="6">
    <location>
        <begin position="731"/>
        <end position="746"/>
    </location>
</feature>
<organism evidence="8 9">
    <name type="scientific">Penicilliopsis zonata CBS 506.65</name>
    <dbReference type="NCBI Taxonomy" id="1073090"/>
    <lineage>
        <taxon>Eukaryota</taxon>
        <taxon>Fungi</taxon>
        <taxon>Dikarya</taxon>
        <taxon>Ascomycota</taxon>
        <taxon>Pezizomycotina</taxon>
        <taxon>Eurotiomycetes</taxon>
        <taxon>Eurotiomycetidae</taxon>
        <taxon>Eurotiales</taxon>
        <taxon>Aspergillaceae</taxon>
        <taxon>Penicilliopsis</taxon>
    </lineage>
</organism>
<sequence length="1281" mass="142008">MPPWSSRSPSIPSPSNSNQPTSSITTIPPAAPLERTALRSSPRDVPPGRAAPSMSPSLFAASPLSRRGHSRSVSHPSPAPFSGPGRRAAAAGEGGTAAAAAAVGGGNNRLVLKNHFLDSDDDDDDEVTYISGPLASSPRKGQARAGGQPPVVDDFLTGKCMTCSSTVRWPRNLKVFRCTNCLTVNDLEPVVDAPQEIGCSNTPGHAHPGPGGGDRVRRKAVPVSISRTQAIIDECVSVYLQRLLDGLGSSAAASPFTINEKKAERHYGVTSDGHLSPSNSHFFDPSSAYPRQQPPPPPPPPPPPRAGDLRSRSLSATRLPSGRSDDGHTETDQNYLTPQPPPRRRSDVKPGDVEGARRKLDVENTPNEDRSPRDAARFGTDSEPRDSDRHPSKRLFQALEDYLIASFKGCECLNGSFSTARPLPRAASDGCPPKMNLEHESQEDSAPSHTIPVFEPDAKLLLLGDVAENSTWWMNEWAQSSDAHAHPRGEKAMPRGHRAVTSRSPRINWAELAHWYQLIINAGDSWVEKWSAMQPSPTLNNEKCVRWRSIDTTMIDREIQEARLHVQRTLLKATENLLKRPRQPLKKPEEMRFLIILLMNPLLYSSSPQLTLRPVPQGARRPSHPNNTTTTNNNNVVRPTPREKPFSPSRKELPPTPSATRDGGPKNHSGIIKRILGQLSNMPNDCHHYLVSWFSRLSVGQFEKLVDVVGGFVTYRLSRQHGRRRRQSSRNENTLIPSFSSATGNTPAELHAAINGRTPPKVGKDKKEKPVVYEEDWQIRAAARVMSLLFTANNASASRRPPDNPAESTHHHHPNNNNNNNNNKEAARYGHVVPISTFYNTLLDYSDLVADFEAWETKTSKFCFCQYPFLLSIWAKIHVLEHDARRQMEVKAREAFFKSILNRKAISQYLVLKVRRDCLVEDSLQNVSEVVGSGQEDIKKGLRIEFIGEEGVDAGGLRKEWFLLLVREVFDPHHGLFLYDEDSRYCYFNPFCFENSEQFFLVGVLLGLAIYNSTILDVALPPFAFKKLLAAAPPSNSGVQTSTARPAFKSSLDDLAEYRPALAKGLRGLLEFEGDVSETFCYDFVAQVDRYGERVKVPLCAGGEKRPVTNANRREFVDLYVHYLLDTAVTRQFEPFKRGFFTVCGGNALSLFRPEEIELLVRGSDEPLDVTSLRAVATYDNWGSNARPESQSVVQWFWAFFGEASPAAQRKILSFITGSDRIPAMGATSLVIKLACLGEDSPRYPTARTCFNTLGLYRYGSREKLERMLWGAVVNSEGFGL</sequence>
<dbReference type="Pfam" id="PF00632">
    <property type="entry name" value="HECT"/>
    <property type="match status" value="1"/>
</dbReference>
<evidence type="ECO:0000256" key="2">
    <source>
        <dbReference type="ARBA" id="ARBA00012485"/>
    </source>
</evidence>
<feature type="compositionally biased region" description="Basic and acidic residues" evidence="6">
    <location>
        <begin position="640"/>
        <end position="653"/>
    </location>
</feature>
<dbReference type="OrthoDB" id="8068875at2759"/>
<feature type="region of interest" description="Disordered" evidence="6">
    <location>
        <begin position="720"/>
        <end position="746"/>
    </location>
</feature>
<dbReference type="GO" id="GO:0000209">
    <property type="term" value="P:protein polyubiquitination"/>
    <property type="evidence" value="ECO:0007669"/>
    <property type="project" value="InterPro"/>
</dbReference>
<dbReference type="Gene3D" id="3.30.2160.10">
    <property type="entry name" value="Hect, E3 ligase catalytic domain"/>
    <property type="match status" value="1"/>
</dbReference>
<feature type="region of interest" description="Disordered" evidence="6">
    <location>
        <begin position="269"/>
        <end position="392"/>
    </location>
</feature>
<evidence type="ECO:0000256" key="5">
    <source>
        <dbReference type="PROSITE-ProRule" id="PRU00104"/>
    </source>
</evidence>
<name>A0A1L9SKS4_9EURO</name>
<dbReference type="GeneID" id="34609198"/>
<dbReference type="STRING" id="1073090.A0A1L9SKS4"/>
<keyword evidence="9" id="KW-1185">Reference proteome</keyword>
<dbReference type="Proteomes" id="UP000184188">
    <property type="component" value="Unassembled WGS sequence"/>
</dbReference>
<gene>
    <name evidence="8" type="ORF">ASPZODRAFT_131333</name>
</gene>
<dbReference type="InterPro" id="IPR035983">
    <property type="entry name" value="Hect_E3_ubiquitin_ligase"/>
</dbReference>
<feature type="compositionally biased region" description="Pro residues" evidence="6">
    <location>
        <begin position="292"/>
        <end position="305"/>
    </location>
</feature>
<dbReference type="SMART" id="SM00119">
    <property type="entry name" value="HECTc"/>
    <property type="match status" value="1"/>
</dbReference>
<dbReference type="InterPro" id="IPR000569">
    <property type="entry name" value="HECT_dom"/>
</dbReference>
<dbReference type="GO" id="GO:0061630">
    <property type="term" value="F:ubiquitin protein ligase activity"/>
    <property type="evidence" value="ECO:0007669"/>
    <property type="project" value="UniProtKB-EC"/>
</dbReference>
<feature type="region of interest" description="Disordered" evidence="6">
    <location>
        <begin position="121"/>
        <end position="148"/>
    </location>
</feature>
<protein>
    <recommendedName>
        <fullName evidence="2">HECT-type E3 ubiquitin transferase</fullName>
        <ecNumber evidence="2">2.3.2.26</ecNumber>
    </recommendedName>
</protein>
<dbReference type="SUPFAM" id="SSF56204">
    <property type="entry name" value="Hect, E3 ligase catalytic domain"/>
    <property type="match status" value="1"/>
</dbReference>
<comment type="catalytic activity">
    <reaction evidence="1">
        <text>S-ubiquitinyl-[E2 ubiquitin-conjugating enzyme]-L-cysteine + [acceptor protein]-L-lysine = [E2 ubiquitin-conjugating enzyme]-L-cysteine + N(6)-ubiquitinyl-[acceptor protein]-L-lysine.</text>
        <dbReference type="EC" id="2.3.2.26"/>
    </reaction>
</comment>
<dbReference type="InterPro" id="IPR044611">
    <property type="entry name" value="E3A/B/C-like"/>
</dbReference>
<feature type="region of interest" description="Disordered" evidence="6">
    <location>
        <begin position="424"/>
        <end position="448"/>
    </location>
</feature>
<evidence type="ECO:0000256" key="3">
    <source>
        <dbReference type="ARBA" id="ARBA00022679"/>
    </source>
</evidence>
<accession>A0A1L9SKS4</accession>
<feature type="region of interest" description="Disordered" evidence="6">
    <location>
        <begin position="611"/>
        <end position="670"/>
    </location>
</feature>
<keyword evidence="4 5" id="KW-0833">Ubl conjugation pathway</keyword>
<feature type="domain" description="HECT" evidence="7">
    <location>
        <begin position="934"/>
        <end position="1281"/>
    </location>
</feature>
<evidence type="ECO:0000256" key="4">
    <source>
        <dbReference type="ARBA" id="ARBA00022786"/>
    </source>
</evidence>
<dbReference type="Gene3D" id="3.30.2410.10">
    <property type="entry name" value="Hect, E3 ligase catalytic domain"/>
    <property type="match status" value="1"/>
</dbReference>
<feature type="region of interest" description="Disordered" evidence="6">
    <location>
        <begin position="1"/>
        <end position="93"/>
    </location>
</feature>
<feature type="region of interest" description="Disordered" evidence="6">
    <location>
        <begin position="198"/>
        <end position="217"/>
    </location>
</feature>
<dbReference type="Gene3D" id="3.90.1750.10">
    <property type="entry name" value="Hect, E3 ligase catalytic domains"/>
    <property type="match status" value="1"/>
</dbReference>
<feature type="compositionally biased region" description="Low complexity" evidence="6">
    <location>
        <begin position="626"/>
        <end position="635"/>
    </location>
</feature>
<reference evidence="9" key="1">
    <citation type="journal article" date="2017" name="Genome Biol.">
        <title>Comparative genomics reveals high biological diversity and specific adaptations in the industrially and medically important fungal genus Aspergillus.</title>
        <authorList>
            <person name="de Vries R.P."/>
            <person name="Riley R."/>
            <person name="Wiebenga A."/>
            <person name="Aguilar-Osorio G."/>
            <person name="Amillis S."/>
            <person name="Uchima C.A."/>
            <person name="Anderluh G."/>
            <person name="Asadollahi M."/>
            <person name="Askin M."/>
            <person name="Barry K."/>
            <person name="Battaglia E."/>
            <person name="Bayram O."/>
            <person name="Benocci T."/>
            <person name="Braus-Stromeyer S.A."/>
            <person name="Caldana C."/>
            <person name="Canovas D."/>
            <person name="Cerqueira G.C."/>
            <person name="Chen F."/>
            <person name="Chen W."/>
            <person name="Choi C."/>
            <person name="Clum A."/>
            <person name="Dos Santos R.A."/>
            <person name="Damasio A.R."/>
            <person name="Diallinas G."/>
            <person name="Emri T."/>
            <person name="Fekete E."/>
            <person name="Flipphi M."/>
            <person name="Freyberg S."/>
            <person name="Gallo A."/>
            <person name="Gournas C."/>
            <person name="Habgood R."/>
            <person name="Hainaut M."/>
            <person name="Harispe M.L."/>
            <person name="Henrissat B."/>
            <person name="Hilden K.S."/>
            <person name="Hope R."/>
            <person name="Hossain A."/>
            <person name="Karabika E."/>
            <person name="Karaffa L."/>
            <person name="Karanyi Z."/>
            <person name="Krasevec N."/>
            <person name="Kuo A."/>
            <person name="Kusch H."/>
            <person name="LaButti K."/>
            <person name="Lagendijk E.L."/>
            <person name="Lapidus A."/>
            <person name="Levasseur A."/>
            <person name="Lindquist E."/>
            <person name="Lipzen A."/>
            <person name="Logrieco A.F."/>
            <person name="MacCabe A."/>
            <person name="Maekelae M.R."/>
            <person name="Malavazi I."/>
            <person name="Melin P."/>
            <person name="Meyer V."/>
            <person name="Mielnichuk N."/>
            <person name="Miskei M."/>
            <person name="Molnar A.P."/>
            <person name="Mule G."/>
            <person name="Ngan C.Y."/>
            <person name="Orejas M."/>
            <person name="Orosz E."/>
            <person name="Ouedraogo J.P."/>
            <person name="Overkamp K.M."/>
            <person name="Park H.-S."/>
            <person name="Perrone G."/>
            <person name="Piumi F."/>
            <person name="Punt P.J."/>
            <person name="Ram A.F."/>
            <person name="Ramon A."/>
            <person name="Rauscher S."/>
            <person name="Record E."/>
            <person name="Riano-Pachon D.M."/>
            <person name="Robert V."/>
            <person name="Roehrig J."/>
            <person name="Ruller R."/>
            <person name="Salamov A."/>
            <person name="Salih N.S."/>
            <person name="Samson R.A."/>
            <person name="Sandor E."/>
            <person name="Sanguinetti M."/>
            <person name="Schuetze T."/>
            <person name="Sepcic K."/>
            <person name="Shelest E."/>
            <person name="Sherlock G."/>
            <person name="Sophianopoulou V."/>
            <person name="Squina F.M."/>
            <person name="Sun H."/>
            <person name="Susca A."/>
            <person name="Todd R.B."/>
            <person name="Tsang A."/>
            <person name="Unkles S.E."/>
            <person name="van de Wiele N."/>
            <person name="van Rossen-Uffink D."/>
            <person name="Oliveira J.V."/>
            <person name="Vesth T.C."/>
            <person name="Visser J."/>
            <person name="Yu J.-H."/>
            <person name="Zhou M."/>
            <person name="Andersen M.R."/>
            <person name="Archer D.B."/>
            <person name="Baker S.E."/>
            <person name="Benoit I."/>
            <person name="Brakhage A.A."/>
            <person name="Braus G.H."/>
            <person name="Fischer R."/>
            <person name="Frisvad J.C."/>
            <person name="Goldman G.H."/>
            <person name="Houbraken J."/>
            <person name="Oakley B."/>
            <person name="Pocsi I."/>
            <person name="Scazzocchio C."/>
            <person name="Seiboth B."/>
            <person name="vanKuyk P.A."/>
            <person name="Wortman J."/>
            <person name="Dyer P.S."/>
            <person name="Grigoriev I.V."/>
        </authorList>
    </citation>
    <scope>NUCLEOTIDE SEQUENCE [LARGE SCALE GENOMIC DNA]</scope>
    <source>
        <strain evidence="9">CBS 506.65</strain>
    </source>
</reference>
<feature type="compositionally biased region" description="Low complexity" evidence="6">
    <location>
        <begin position="83"/>
        <end position="93"/>
    </location>
</feature>
<dbReference type="EMBL" id="KV878340">
    <property type="protein sequence ID" value="OJJ47767.1"/>
    <property type="molecule type" value="Genomic_DNA"/>
</dbReference>
<proteinExistence type="predicted"/>
<dbReference type="PANTHER" id="PTHR45700">
    <property type="entry name" value="UBIQUITIN-PROTEIN LIGASE E3C"/>
    <property type="match status" value="1"/>
</dbReference>
<evidence type="ECO:0000256" key="6">
    <source>
        <dbReference type="SAM" id="MobiDB-lite"/>
    </source>
</evidence>
<feature type="compositionally biased region" description="Basic and acidic residues" evidence="6">
    <location>
        <begin position="344"/>
        <end position="390"/>
    </location>
</feature>
<feature type="compositionally biased region" description="Low complexity" evidence="6">
    <location>
        <begin position="1"/>
        <end position="28"/>
    </location>
</feature>
<dbReference type="EC" id="2.3.2.26" evidence="2"/>
<dbReference type="PANTHER" id="PTHR45700:SF8">
    <property type="entry name" value="HECT-TYPE E3 UBIQUITIN TRANSFERASE"/>
    <property type="match status" value="1"/>
</dbReference>
<dbReference type="PROSITE" id="PS50237">
    <property type="entry name" value="HECT"/>
    <property type="match status" value="1"/>
</dbReference>